<feature type="transmembrane region" description="Helical" evidence="1">
    <location>
        <begin position="20"/>
        <end position="42"/>
    </location>
</feature>
<evidence type="ECO:0000313" key="3">
    <source>
        <dbReference type="EMBL" id="KKL82992.1"/>
    </source>
</evidence>
<keyword evidence="1" id="KW-0812">Transmembrane</keyword>
<gene>
    <name evidence="3" type="ORF">LCGC14_1979230</name>
</gene>
<dbReference type="Gene3D" id="3.30.450.20">
    <property type="entry name" value="PAS domain"/>
    <property type="match status" value="1"/>
</dbReference>
<name>A0A0F9I6D6_9ZZZZ</name>
<reference evidence="3" key="1">
    <citation type="journal article" date="2015" name="Nature">
        <title>Complex archaea that bridge the gap between prokaryotes and eukaryotes.</title>
        <authorList>
            <person name="Spang A."/>
            <person name="Saw J.H."/>
            <person name="Jorgensen S.L."/>
            <person name="Zaremba-Niedzwiedzka K."/>
            <person name="Martijn J."/>
            <person name="Lind A.E."/>
            <person name="van Eijk R."/>
            <person name="Schleper C."/>
            <person name="Guy L."/>
            <person name="Ettema T.J."/>
        </authorList>
    </citation>
    <scope>NUCLEOTIDE SEQUENCE</scope>
</reference>
<dbReference type="PANTHER" id="PTHR43065:SF23">
    <property type="entry name" value="SENSOR HISTIDINE KINASE PDTAS"/>
    <property type="match status" value="1"/>
</dbReference>
<dbReference type="EMBL" id="LAZR01022116">
    <property type="protein sequence ID" value="KKL82992.1"/>
    <property type="molecule type" value="Genomic_DNA"/>
</dbReference>
<dbReference type="Pfam" id="PF07568">
    <property type="entry name" value="HisKA_2"/>
    <property type="match status" value="1"/>
</dbReference>
<keyword evidence="1" id="KW-0472">Membrane</keyword>
<protein>
    <recommendedName>
        <fullName evidence="2">Histidine kinase domain-containing protein</fullName>
    </recommendedName>
</protein>
<dbReference type="SUPFAM" id="SSF55874">
    <property type="entry name" value="ATPase domain of HSP90 chaperone/DNA topoisomerase II/histidine kinase"/>
    <property type="match status" value="1"/>
</dbReference>
<evidence type="ECO:0000256" key="1">
    <source>
        <dbReference type="SAM" id="Phobius"/>
    </source>
</evidence>
<dbReference type="Gene3D" id="3.30.565.10">
    <property type="entry name" value="Histidine kinase-like ATPase, C-terminal domain"/>
    <property type="match status" value="1"/>
</dbReference>
<comment type="caution">
    <text evidence="3">The sequence shown here is derived from an EMBL/GenBank/DDBJ whole genome shotgun (WGS) entry which is preliminary data.</text>
</comment>
<feature type="transmembrane region" description="Helical" evidence="1">
    <location>
        <begin position="192"/>
        <end position="210"/>
    </location>
</feature>
<dbReference type="InterPro" id="IPR005467">
    <property type="entry name" value="His_kinase_dom"/>
</dbReference>
<dbReference type="Pfam" id="PF02518">
    <property type="entry name" value="HATPase_c"/>
    <property type="match status" value="1"/>
</dbReference>
<organism evidence="3">
    <name type="scientific">marine sediment metagenome</name>
    <dbReference type="NCBI Taxonomy" id="412755"/>
    <lineage>
        <taxon>unclassified sequences</taxon>
        <taxon>metagenomes</taxon>
        <taxon>ecological metagenomes</taxon>
    </lineage>
</organism>
<accession>A0A0F9I6D6</accession>
<dbReference type="InterPro" id="IPR036890">
    <property type="entry name" value="HATPase_C_sf"/>
</dbReference>
<keyword evidence="1" id="KW-1133">Transmembrane helix</keyword>
<dbReference type="PANTHER" id="PTHR43065">
    <property type="entry name" value="SENSOR HISTIDINE KINASE"/>
    <property type="match status" value="1"/>
</dbReference>
<dbReference type="SMART" id="SM00387">
    <property type="entry name" value="HATPase_c"/>
    <property type="match status" value="1"/>
</dbReference>
<dbReference type="PROSITE" id="PS50109">
    <property type="entry name" value="HIS_KIN"/>
    <property type="match status" value="1"/>
</dbReference>
<evidence type="ECO:0000259" key="2">
    <source>
        <dbReference type="PROSITE" id="PS50109"/>
    </source>
</evidence>
<dbReference type="InterPro" id="IPR011495">
    <property type="entry name" value="Sig_transdc_His_kin_sub2_dim/P"/>
</dbReference>
<dbReference type="AlphaFoldDB" id="A0A0F9I6D6"/>
<proteinExistence type="predicted"/>
<feature type="non-terminal residue" evidence="3">
    <location>
        <position position="1"/>
    </location>
</feature>
<feature type="domain" description="Histidine kinase" evidence="2">
    <location>
        <begin position="243"/>
        <end position="433"/>
    </location>
</feature>
<sequence length="433" mass="48571">QMTSNQPENTEASPVRRTYWNVYLAIGLTAVAMVSIMVYSLYSSNRIILKYSPLVDAALEIKLEATTAHLWFEEIASGDREENIDDVLVHIDEAKWYANAMLEGGRNPEGVLLPLDDPLLRGEIKNVLEALDEFRVITLKRYEALSGSGAGSEIDQRYDKLFRHFLEHADDVGTALKQSILRTRATLQSVQIALMVAVMLAALASGYLLYRSDSQRAKYLLESETAAEGLKQALEDKDMLIKEVHHRVKNNLLVIQSLLNLQSSKIDDEDTKGLFIESQNRVKAMSMIHERLYQSSDLSSVDFPEYVRSLVTLLYRNYKMDSSKVTLKTEVPEITLDIDTIIPCGLIINELVSNAFKYAFPEGKGELYVGMEKEGGNNVLVVKDDGIGLPEEINLYDTKTLGMQIVQALSNQLGGDPEIIRDKGTEFRIQIDA</sequence>
<dbReference type="InterPro" id="IPR003594">
    <property type="entry name" value="HATPase_dom"/>
</dbReference>